<dbReference type="InterPro" id="IPR001078">
    <property type="entry name" value="2-oxoacid_DH_actylTfrase"/>
</dbReference>
<evidence type="ECO:0000313" key="13">
    <source>
        <dbReference type="Proteomes" id="UP001642464"/>
    </source>
</evidence>
<evidence type="ECO:0000256" key="8">
    <source>
        <dbReference type="ARBA" id="ARBA00023315"/>
    </source>
</evidence>
<comment type="similarity">
    <text evidence="3">Belongs to the 2-oxoacid dehydrogenase family.</text>
</comment>
<evidence type="ECO:0000256" key="5">
    <source>
        <dbReference type="ARBA" id="ARBA00022532"/>
    </source>
</evidence>
<evidence type="ECO:0000256" key="10">
    <source>
        <dbReference type="SAM" id="MobiDB-lite"/>
    </source>
</evidence>
<dbReference type="Pfam" id="PF00198">
    <property type="entry name" value="2-oxoacid_dh"/>
    <property type="match status" value="1"/>
</dbReference>
<evidence type="ECO:0000256" key="3">
    <source>
        <dbReference type="ARBA" id="ARBA00007317"/>
    </source>
</evidence>
<evidence type="ECO:0000256" key="9">
    <source>
        <dbReference type="ARBA" id="ARBA00032406"/>
    </source>
</evidence>
<evidence type="ECO:0000259" key="11">
    <source>
        <dbReference type="Pfam" id="PF00198"/>
    </source>
</evidence>
<dbReference type="SUPFAM" id="SSF52777">
    <property type="entry name" value="CoA-dependent acyltransferases"/>
    <property type="match status" value="1"/>
</dbReference>
<name>A0ABP0M1T6_9DINO</name>
<dbReference type="EC" id="2.3.1.61" evidence="4"/>
<evidence type="ECO:0000313" key="12">
    <source>
        <dbReference type="EMBL" id="CAK9045449.1"/>
    </source>
</evidence>
<keyword evidence="5" id="KW-0816">Tricarboxylic acid cycle</keyword>
<dbReference type="EMBL" id="CAXAMM010019335">
    <property type="protein sequence ID" value="CAK9045449.1"/>
    <property type="molecule type" value="Genomic_DNA"/>
</dbReference>
<keyword evidence="13" id="KW-1185">Reference proteome</keyword>
<evidence type="ECO:0000256" key="4">
    <source>
        <dbReference type="ARBA" id="ARBA00012945"/>
    </source>
</evidence>
<dbReference type="InterPro" id="IPR023213">
    <property type="entry name" value="CAT-like_dom_sf"/>
</dbReference>
<dbReference type="PANTHER" id="PTHR43416">
    <property type="entry name" value="DIHYDROLIPOYLLYSINE-RESIDUE SUCCINYLTRANSFERASE COMPONENT OF 2-OXOGLUTARATE DEHYDROGENASE COMPLEX, MITOCHONDRIAL-RELATED"/>
    <property type="match status" value="1"/>
</dbReference>
<feature type="domain" description="2-oxoacid dehydrogenase acyltransferase catalytic" evidence="11">
    <location>
        <begin position="14"/>
        <end position="119"/>
    </location>
</feature>
<sequence>MLASTASPPSSPERGERREKMSRMRQAIARNLKESQNTLAMLTTFQEVDMSGLIKMRKEYKDIFQASHGAKLGFQSPFFLASAYALKQIPALNAYIDNSTNEVVYRDYINIGFAAATPKAPWCLFLRLAMR</sequence>
<keyword evidence="8" id="KW-0012">Acyltransferase</keyword>
<protein>
    <recommendedName>
        <fullName evidence="4">dihydrolipoyllysine-residue succinyltransferase</fullName>
        <ecNumber evidence="4">2.3.1.61</ecNumber>
    </recommendedName>
    <alternativeName>
        <fullName evidence="9">2-oxoglutarate dehydrogenase complex component E2</fullName>
    </alternativeName>
</protein>
<feature type="compositionally biased region" description="Basic and acidic residues" evidence="10">
    <location>
        <begin position="13"/>
        <end position="22"/>
    </location>
</feature>
<dbReference type="Gene3D" id="3.30.559.10">
    <property type="entry name" value="Chloramphenicol acetyltransferase-like domain"/>
    <property type="match status" value="1"/>
</dbReference>
<gene>
    <name evidence="12" type="ORF">SCF082_LOCUS25685</name>
</gene>
<reference evidence="12 13" key="1">
    <citation type="submission" date="2024-02" db="EMBL/GenBank/DDBJ databases">
        <authorList>
            <person name="Chen Y."/>
            <person name="Shah S."/>
            <person name="Dougan E. K."/>
            <person name="Thang M."/>
            <person name="Chan C."/>
        </authorList>
    </citation>
    <scope>NUCLEOTIDE SEQUENCE [LARGE SCALE GENOMIC DNA]</scope>
</reference>
<dbReference type="InterPro" id="IPR050537">
    <property type="entry name" value="2-oxoacid_dehydrogenase"/>
</dbReference>
<dbReference type="Proteomes" id="UP001642464">
    <property type="component" value="Unassembled WGS sequence"/>
</dbReference>
<organism evidence="12 13">
    <name type="scientific">Durusdinium trenchii</name>
    <dbReference type="NCBI Taxonomy" id="1381693"/>
    <lineage>
        <taxon>Eukaryota</taxon>
        <taxon>Sar</taxon>
        <taxon>Alveolata</taxon>
        <taxon>Dinophyceae</taxon>
        <taxon>Suessiales</taxon>
        <taxon>Symbiodiniaceae</taxon>
        <taxon>Durusdinium</taxon>
    </lineage>
</organism>
<keyword evidence="7" id="KW-0450">Lipoyl</keyword>
<feature type="region of interest" description="Disordered" evidence="10">
    <location>
        <begin position="1"/>
        <end position="24"/>
    </location>
</feature>
<accession>A0ABP0M1T6</accession>
<dbReference type="PANTHER" id="PTHR43416:SF5">
    <property type="entry name" value="DIHYDROLIPOYLLYSINE-RESIDUE SUCCINYLTRANSFERASE COMPONENT OF 2-OXOGLUTARATE DEHYDROGENASE COMPLEX, MITOCHONDRIAL"/>
    <property type="match status" value="1"/>
</dbReference>
<evidence type="ECO:0000256" key="7">
    <source>
        <dbReference type="ARBA" id="ARBA00022823"/>
    </source>
</evidence>
<comment type="cofactor">
    <cofactor evidence="1">
        <name>(R)-lipoate</name>
        <dbReference type="ChEBI" id="CHEBI:83088"/>
    </cofactor>
</comment>
<proteinExistence type="inferred from homology"/>
<evidence type="ECO:0000256" key="6">
    <source>
        <dbReference type="ARBA" id="ARBA00022679"/>
    </source>
</evidence>
<comment type="pathway">
    <text evidence="2">Amino-acid degradation; L-lysine degradation via saccharopine pathway; glutaryl-CoA from L-lysine: step 6/6.</text>
</comment>
<evidence type="ECO:0000256" key="1">
    <source>
        <dbReference type="ARBA" id="ARBA00001938"/>
    </source>
</evidence>
<evidence type="ECO:0000256" key="2">
    <source>
        <dbReference type="ARBA" id="ARBA00005145"/>
    </source>
</evidence>
<keyword evidence="6" id="KW-0808">Transferase</keyword>
<comment type="caution">
    <text evidence="12">The sequence shown here is derived from an EMBL/GenBank/DDBJ whole genome shotgun (WGS) entry which is preliminary data.</text>
</comment>